<gene>
    <name evidence="5" type="primary">aseR</name>
    <name evidence="5" type="ORF">A21D_01699</name>
</gene>
<dbReference type="PROSITE" id="PS50987">
    <property type="entry name" value="HTH_ARSR_2"/>
    <property type="match status" value="1"/>
</dbReference>
<dbReference type="InterPro" id="IPR036388">
    <property type="entry name" value="WH-like_DNA-bd_sf"/>
</dbReference>
<organism evidence="5 6">
    <name type="scientific">Virgibacillus dokdonensis</name>
    <dbReference type="NCBI Taxonomy" id="302167"/>
    <lineage>
        <taxon>Bacteria</taxon>
        <taxon>Bacillati</taxon>
        <taxon>Bacillota</taxon>
        <taxon>Bacilli</taxon>
        <taxon>Bacillales</taxon>
        <taxon>Bacillaceae</taxon>
        <taxon>Virgibacillus</taxon>
    </lineage>
</organism>
<dbReference type="InterPro" id="IPR036390">
    <property type="entry name" value="WH_DNA-bd_sf"/>
</dbReference>
<evidence type="ECO:0000256" key="2">
    <source>
        <dbReference type="ARBA" id="ARBA00023125"/>
    </source>
</evidence>
<reference evidence="6" key="1">
    <citation type="submission" date="2016-11" db="EMBL/GenBank/DDBJ databases">
        <title>Complete genome sequence of Virgibacillus pantothenticus 21D, a halophilic bacterium isolated from the deep hypersaline anoxic basin Discovery in the Mediterranean Sea.</title>
        <authorList>
            <person name="Zeaiter Z."/>
            <person name="Booth J.M."/>
            <person name="Prosdocimi E.M."/>
            <person name="Mapelli F."/>
            <person name="Fusi M."/>
            <person name="Daffonchio D."/>
            <person name="Borin S."/>
            <person name="Crotti E."/>
        </authorList>
    </citation>
    <scope>NUCLEOTIDE SEQUENCE [LARGE SCALE GENOMIC DNA]</scope>
    <source>
        <strain evidence="6">21D</strain>
    </source>
</reference>
<dbReference type="PRINTS" id="PR00778">
    <property type="entry name" value="HTHARSR"/>
</dbReference>
<dbReference type="AlphaFoldDB" id="A0A2K9J6F6"/>
<dbReference type="GO" id="GO:0003700">
    <property type="term" value="F:DNA-binding transcription factor activity"/>
    <property type="evidence" value="ECO:0007669"/>
    <property type="project" value="InterPro"/>
</dbReference>
<accession>A0A2K9J6F6</accession>
<dbReference type="STRING" id="302167.GCA_900166595_00419"/>
<dbReference type="Gene3D" id="1.10.10.10">
    <property type="entry name" value="Winged helix-like DNA-binding domain superfamily/Winged helix DNA-binding domain"/>
    <property type="match status" value="1"/>
</dbReference>
<evidence type="ECO:0000313" key="6">
    <source>
        <dbReference type="Proteomes" id="UP000234237"/>
    </source>
</evidence>
<dbReference type="NCBIfam" id="NF033788">
    <property type="entry name" value="HTH_metalloreg"/>
    <property type="match status" value="1"/>
</dbReference>
<dbReference type="SMART" id="SM00418">
    <property type="entry name" value="HTH_ARSR"/>
    <property type="match status" value="1"/>
</dbReference>
<dbReference type="InterPro" id="IPR011991">
    <property type="entry name" value="ArsR-like_HTH"/>
</dbReference>
<dbReference type="SUPFAM" id="SSF46785">
    <property type="entry name" value="Winged helix' DNA-binding domain"/>
    <property type="match status" value="1"/>
</dbReference>
<dbReference type="Pfam" id="PF01022">
    <property type="entry name" value="HTH_5"/>
    <property type="match status" value="1"/>
</dbReference>
<evidence type="ECO:0000256" key="3">
    <source>
        <dbReference type="ARBA" id="ARBA00023163"/>
    </source>
</evidence>
<keyword evidence="1" id="KW-0805">Transcription regulation</keyword>
<dbReference type="EMBL" id="CP018622">
    <property type="protein sequence ID" value="AUJ24780.1"/>
    <property type="molecule type" value="Genomic_DNA"/>
</dbReference>
<keyword evidence="3" id="KW-0804">Transcription</keyword>
<dbReference type="CDD" id="cd00090">
    <property type="entry name" value="HTH_ARSR"/>
    <property type="match status" value="1"/>
</dbReference>
<keyword evidence="2" id="KW-0238">DNA-binding</keyword>
<dbReference type="InterPro" id="IPR001845">
    <property type="entry name" value="HTH_ArsR_DNA-bd_dom"/>
</dbReference>
<dbReference type="PANTHER" id="PTHR33154:SF18">
    <property type="entry name" value="ARSENICAL RESISTANCE OPERON REPRESSOR"/>
    <property type="match status" value="1"/>
</dbReference>
<proteinExistence type="predicted"/>
<evidence type="ECO:0000256" key="1">
    <source>
        <dbReference type="ARBA" id="ARBA00023015"/>
    </source>
</evidence>
<name>A0A2K9J6F6_9BACI</name>
<protein>
    <submittedName>
        <fullName evidence="5">HTH-type transcriptional repressor AseR</fullName>
    </submittedName>
</protein>
<sequence length="116" mass="13483">MKLDKPIWDLERASVVFKLLADRTRLTIMKILEYQECCVCELVEIFQVSQPSISQHLRKLRDAGLVQEEKRGQWTYYALNEESNDFPMVQTILKQLPDQGTKLKAVQQKGDLHCSS</sequence>
<dbReference type="GO" id="GO:0003677">
    <property type="term" value="F:DNA binding"/>
    <property type="evidence" value="ECO:0007669"/>
    <property type="project" value="UniProtKB-KW"/>
</dbReference>
<dbReference type="PANTHER" id="PTHR33154">
    <property type="entry name" value="TRANSCRIPTIONAL REGULATOR, ARSR FAMILY"/>
    <property type="match status" value="1"/>
</dbReference>
<dbReference type="Proteomes" id="UP000234237">
    <property type="component" value="Chromosome"/>
</dbReference>
<dbReference type="KEGG" id="vpn:A21D_01699"/>
<dbReference type="InterPro" id="IPR051081">
    <property type="entry name" value="HTH_MetalResp_TranReg"/>
</dbReference>
<evidence type="ECO:0000313" key="5">
    <source>
        <dbReference type="EMBL" id="AUJ24780.1"/>
    </source>
</evidence>
<evidence type="ECO:0000259" key="4">
    <source>
        <dbReference type="PROSITE" id="PS50987"/>
    </source>
</evidence>
<feature type="domain" description="HTH arsR-type" evidence="4">
    <location>
        <begin position="3"/>
        <end position="104"/>
    </location>
</feature>